<dbReference type="Pfam" id="PF02311">
    <property type="entry name" value="AraC_binding"/>
    <property type="match status" value="1"/>
</dbReference>
<keyword evidence="4" id="KW-0804">Transcription</keyword>
<dbReference type="PANTHER" id="PTHR11019">
    <property type="entry name" value="HTH-TYPE TRANSCRIPTIONAL REGULATOR NIMR"/>
    <property type="match status" value="1"/>
</dbReference>
<keyword evidence="7" id="KW-1185">Reference proteome</keyword>
<sequence length="233" mass="25055">MLPEHRHAQGQLGIPLTGTMTIVTPTARWLAPPGRGIWTPPEEPHAGHYGEASAIVQVLVPPPACAGFPAIGGIIEVSPLLRELALEATRLAPGDPAESPLIALMQREVARPMAGPALHVPLGRDPRLAVVMRRLIDEPDCPLGVEALATTCGASPRTLARLFRAETGMSFSRWRDHLRINLAVERLARGEPVTRIAFDLGYQSAAAFTTMFGRLTGTPPARMQRALRSAQTP</sequence>
<evidence type="ECO:0000313" key="6">
    <source>
        <dbReference type="EMBL" id="EGD59525.1"/>
    </source>
</evidence>
<evidence type="ECO:0000313" key="7">
    <source>
        <dbReference type="Proteomes" id="UP000004728"/>
    </source>
</evidence>
<accession>F1Z7A7</accession>
<dbReference type="Proteomes" id="UP000004728">
    <property type="component" value="Unassembled WGS sequence"/>
</dbReference>
<dbReference type="FunFam" id="1.10.10.60:FF:000132">
    <property type="entry name" value="AraC family transcriptional regulator"/>
    <property type="match status" value="1"/>
</dbReference>
<dbReference type="PROSITE" id="PS01124">
    <property type="entry name" value="HTH_ARAC_FAMILY_2"/>
    <property type="match status" value="1"/>
</dbReference>
<dbReference type="InterPro" id="IPR003313">
    <property type="entry name" value="AraC-bd"/>
</dbReference>
<dbReference type="SMART" id="SM00342">
    <property type="entry name" value="HTH_ARAC"/>
    <property type="match status" value="1"/>
</dbReference>
<reference evidence="6 7" key="1">
    <citation type="journal article" date="2012" name="J. Bacteriol.">
        <title>Draft Genome Sequence of Novosphingobium nitrogenifigens Y88T.</title>
        <authorList>
            <person name="Strabala T.J."/>
            <person name="Macdonald L."/>
            <person name="Liu V."/>
            <person name="Smit A.M."/>
        </authorList>
    </citation>
    <scope>NUCLEOTIDE SEQUENCE [LARGE SCALE GENOMIC DNA]</scope>
    <source>
        <strain evidence="6 7">DSM 19370</strain>
    </source>
</reference>
<keyword evidence="3" id="KW-0238">DNA-binding</keyword>
<gene>
    <name evidence="6" type="ORF">Y88_2703</name>
</gene>
<dbReference type="PANTHER" id="PTHR11019:SF199">
    <property type="entry name" value="HTH-TYPE TRANSCRIPTIONAL REGULATOR NIMR"/>
    <property type="match status" value="1"/>
</dbReference>
<protein>
    <submittedName>
        <fullName evidence="6">AraC family transcriptional regulator</fullName>
    </submittedName>
</protein>
<keyword evidence="2" id="KW-0805">Transcription regulation</keyword>
<evidence type="ECO:0000256" key="2">
    <source>
        <dbReference type="ARBA" id="ARBA00023015"/>
    </source>
</evidence>
<dbReference type="HOGENOM" id="CLU_000445_87_3_5"/>
<evidence type="ECO:0000256" key="1">
    <source>
        <dbReference type="ARBA" id="ARBA00022491"/>
    </source>
</evidence>
<name>F1Z7A7_9SPHN</name>
<dbReference type="InParanoid" id="F1Z7A7"/>
<keyword evidence="1" id="KW-0678">Repressor</keyword>
<dbReference type="Gene3D" id="1.10.10.60">
    <property type="entry name" value="Homeodomain-like"/>
    <property type="match status" value="2"/>
</dbReference>
<dbReference type="InterPro" id="IPR009057">
    <property type="entry name" value="Homeodomain-like_sf"/>
</dbReference>
<dbReference type="eggNOG" id="COG2207">
    <property type="taxonomic scope" value="Bacteria"/>
</dbReference>
<dbReference type="FunCoup" id="F1Z7A7">
    <property type="interactions" value="85"/>
</dbReference>
<dbReference type="InterPro" id="IPR018062">
    <property type="entry name" value="HTH_AraC-typ_CS"/>
</dbReference>
<dbReference type="SUPFAM" id="SSF46689">
    <property type="entry name" value="Homeodomain-like"/>
    <property type="match status" value="2"/>
</dbReference>
<dbReference type="GO" id="GO:0043565">
    <property type="term" value="F:sequence-specific DNA binding"/>
    <property type="evidence" value="ECO:0007669"/>
    <property type="project" value="InterPro"/>
</dbReference>
<comment type="caution">
    <text evidence="6">The sequence shown here is derived from an EMBL/GenBank/DDBJ whole genome shotgun (WGS) entry which is preliminary data.</text>
</comment>
<evidence type="ECO:0000256" key="3">
    <source>
        <dbReference type="ARBA" id="ARBA00023125"/>
    </source>
</evidence>
<dbReference type="Gene3D" id="2.60.120.10">
    <property type="entry name" value="Jelly Rolls"/>
    <property type="match status" value="1"/>
</dbReference>
<dbReference type="CDD" id="cd06124">
    <property type="entry name" value="cupin_NimR-like_N"/>
    <property type="match status" value="1"/>
</dbReference>
<dbReference type="InterPro" id="IPR018060">
    <property type="entry name" value="HTH_AraC"/>
</dbReference>
<dbReference type="GO" id="GO:0003700">
    <property type="term" value="F:DNA-binding transcription factor activity"/>
    <property type="evidence" value="ECO:0007669"/>
    <property type="project" value="InterPro"/>
</dbReference>
<dbReference type="Pfam" id="PF12833">
    <property type="entry name" value="HTH_18"/>
    <property type="match status" value="1"/>
</dbReference>
<proteinExistence type="predicted"/>
<evidence type="ECO:0000259" key="5">
    <source>
        <dbReference type="PROSITE" id="PS01124"/>
    </source>
</evidence>
<dbReference type="EMBL" id="AEWJ01000027">
    <property type="protein sequence ID" value="EGD59525.1"/>
    <property type="molecule type" value="Genomic_DNA"/>
</dbReference>
<organism evidence="6 7">
    <name type="scientific">Novosphingobium nitrogenifigens DSM 19370</name>
    <dbReference type="NCBI Taxonomy" id="983920"/>
    <lineage>
        <taxon>Bacteria</taxon>
        <taxon>Pseudomonadati</taxon>
        <taxon>Pseudomonadota</taxon>
        <taxon>Alphaproteobacteria</taxon>
        <taxon>Sphingomonadales</taxon>
        <taxon>Sphingomonadaceae</taxon>
        <taxon>Novosphingobium</taxon>
    </lineage>
</organism>
<dbReference type="SUPFAM" id="SSF51182">
    <property type="entry name" value="RmlC-like cupins"/>
    <property type="match status" value="1"/>
</dbReference>
<feature type="domain" description="HTH araC/xylS-type" evidence="5">
    <location>
        <begin position="126"/>
        <end position="226"/>
    </location>
</feature>
<dbReference type="AlphaFoldDB" id="F1Z7A7"/>
<dbReference type="PROSITE" id="PS00041">
    <property type="entry name" value="HTH_ARAC_FAMILY_1"/>
    <property type="match status" value="1"/>
</dbReference>
<dbReference type="InterPro" id="IPR011051">
    <property type="entry name" value="RmlC_Cupin_sf"/>
</dbReference>
<dbReference type="STRING" id="983920.Y88_2703"/>
<dbReference type="InterPro" id="IPR014710">
    <property type="entry name" value="RmlC-like_jellyroll"/>
</dbReference>
<evidence type="ECO:0000256" key="4">
    <source>
        <dbReference type="ARBA" id="ARBA00023163"/>
    </source>
</evidence>
<dbReference type="OrthoDB" id="9804543at2"/>